<dbReference type="Proteomes" id="UP000291338">
    <property type="component" value="Unassembled WGS sequence"/>
</dbReference>
<keyword evidence="1" id="KW-0812">Transmembrane</keyword>
<evidence type="ECO:0000313" key="3">
    <source>
        <dbReference type="Proteomes" id="UP000291338"/>
    </source>
</evidence>
<dbReference type="InterPro" id="IPR032092">
    <property type="entry name" value="PilW"/>
</dbReference>
<accession>A0A4Q7IIU5</accession>
<organism evidence="2 3">
    <name type="scientific">Pseudoalteromonas phenolica</name>
    <dbReference type="NCBI Taxonomy" id="161398"/>
    <lineage>
        <taxon>Bacteria</taxon>
        <taxon>Pseudomonadati</taxon>
        <taxon>Pseudomonadota</taxon>
        <taxon>Gammaproteobacteria</taxon>
        <taxon>Alteromonadales</taxon>
        <taxon>Pseudoalteromonadaceae</taxon>
        <taxon>Pseudoalteromonas</taxon>
    </lineage>
</organism>
<protein>
    <submittedName>
        <fullName evidence="2">Pilus assembly protein PilW</fullName>
    </submittedName>
</protein>
<dbReference type="Pfam" id="PF16074">
    <property type="entry name" value="PilW"/>
    <property type="match status" value="1"/>
</dbReference>
<dbReference type="RefSeq" id="WP_130256578.1">
    <property type="nucleotide sequence ID" value="NZ_PPSX01000067.1"/>
</dbReference>
<evidence type="ECO:0000313" key="2">
    <source>
        <dbReference type="EMBL" id="RZQ52033.1"/>
    </source>
</evidence>
<gene>
    <name evidence="2" type="ORF">C1E23_16275</name>
</gene>
<dbReference type="AlphaFoldDB" id="A0A4Q7IIU5"/>
<reference evidence="2 3" key="1">
    <citation type="submission" date="2018-01" db="EMBL/GenBank/DDBJ databases">
        <title>Co-occurrence of chitin degradation, pigmentation and bioactivity in marine Pseudoalteromonas.</title>
        <authorList>
            <person name="Paulsen S."/>
            <person name="Gram L."/>
            <person name="Machado H."/>
        </authorList>
    </citation>
    <scope>NUCLEOTIDE SEQUENCE [LARGE SCALE GENOMIC DNA]</scope>
    <source>
        <strain evidence="2 3">S3898</strain>
    </source>
</reference>
<dbReference type="InterPro" id="IPR012902">
    <property type="entry name" value="N_methyl_site"/>
</dbReference>
<sequence length="331" mass="37298">MKQKGFTILEFLISMFIGFLILGGVIATYVSMKATTRDTMAIGELQETGRLTLSILRRDIEQIGFWGTFYEAEFSIDNTTSVANPDPDCFGGLNNGSFPDTTPTNFRPVYAEVSDGNKMLGCVDDSKESTDVIQVKFLEGRQIIPTPTNKPKTNRYYFIAEQEKAQFISGEDAGNPLPTVNATLWPYSHHVYYINEQDLTINNRRITVPVLMRKRLTVEGGLTTEPIMEGIEDLRMVFGIDSDADNKVDTYRSTEDMTAALWENTDGILTVQVFLLVRSLEADADLELTSQTYTLGLDEDKRVHTFTDKIRRTVFTTTIRLNNVGSTAWRM</sequence>
<dbReference type="GO" id="GO:0043683">
    <property type="term" value="P:type IV pilus assembly"/>
    <property type="evidence" value="ECO:0007669"/>
    <property type="project" value="InterPro"/>
</dbReference>
<keyword evidence="1" id="KW-0472">Membrane</keyword>
<evidence type="ECO:0000256" key="1">
    <source>
        <dbReference type="SAM" id="Phobius"/>
    </source>
</evidence>
<comment type="caution">
    <text evidence="2">The sequence shown here is derived from an EMBL/GenBank/DDBJ whole genome shotgun (WGS) entry which is preliminary data.</text>
</comment>
<keyword evidence="1" id="KW-1133">Transmembrane helix</keyword>
<dbReference type="Pfam" id="PF07963">
    <property type="entry name" value="N_methyl"/>
    <property type="match status" value="1"/>
</dbReference>
<feature type="transmembrane region" description="Helical" evidence="1">
    <location>
        <begin position="6"/>
        <end position="30"/>
    </location>
</feature>
<proteinExistence type="predicted"/>
<name>A0A4Q7IIU5_9GAMM</name>
<dbReference type="EMBL" id="PPSX01000067">
    <property type="protein sequence ID" value="RZQ52033.1"/>
    <property type="molecule type" value="Genomic_DNA"/>
</dbReference>